<evidence type="ECO:0000313" key="1">
    <source>
        <dbReference type="EMBL" id="SKA93571.1"/>
    </source>
</evidence>
<dbReference type="OrthoDB" id="5457847at2"/>
<name>A0A1T4XX17_9BACT</name>
<dbReference type="AlphaFoldDB" id="A0A1T4XX17"/>
<reference evidence="1 2" key="1">
    <citation type="submission" date="2017-02" db="EMBL/GenBank/DDBJ databases">
        <authorList>
            <person name="Peterson S.W."/>
        </authorList>
    </citation>
    <scope>NUCLEOTIDE SEQUENCE [LARGE SCALE GENOMIC DNA]</scope>
    <source>
        <strain evidence="1 2">DSM 16080</strain>
    </source>
</reference>
<gene>
    <name evidence="1" type="ORF">SAMN02745704_02483</name>
</gene>
<accession>A0A1T4XX17</accession>
<dbReference type="RefSeq" id="WP_078718023.1">
    <property type="nucleotide sequence ID" value="NZ_FUYC01000017.1"/>
</dbReference>
<proteinExistence type="predicted"/>
<evidence type="ECO:0000313" key="2">
    <source>
        <dbReference type="Proteomes" id="UP000190027"/>
    </source>
</evidence>
<dbReference type="EMBL" id="FUYC01000017">
    <property type="protein sequence ID" value="SKA93571.1"/>
    <property type="molecule type" value="Genomic_DNA"/>
</dbReference>
<organism evidence="1 2">
    <name type="scientific">Paucidesulfovibrio gracilis DSM 16080</name>
    <dbReference type="NCBI Taxonomy" id="1121449"/>
    <lineage>
        <taxon>Bacteria</taxon>
        <taxon>Pseudomonadati</taxon>
        <taxon>Thermodesulfobacteriota</taxon>
        <taxon>Desulfovibrionia</taxon>
        <taxon>Desulfovibrionales</taxon>
        <taxon>Desulfovibrionaceae</taxon>
        <taxon>Paucidesulfovibrio</taxon>
    </lineage>
</organism>
<dbReference type="Proteomes" id="UP000190027">
    <property type="component" value="Unassembled WGS sequence"/>
</dbReference>
<keyword evidence="2" id="KW-1185">Reference proteome</keyword>
<sequence>MPRYEEQTATGFTHAPGVVENFLIGLRVVWRECRAMGARLVRAYERRALAKRLQEEYCRLGRIQAGHDCQTSRALVMGQIGLLKDELDALEKEAS</sequence>
<dbReference type="STRING" id="1121449.SAMN02745704_02483"/>
<protein>
    <submittedName>
        <fullName evidence="1">Uncharacterized protein</fullName>
    </submittedName>
</protein>